<evidence type="ECO:0000313" key="13">
    <source>
        <dbReference type="Proteomes" id="UP001187221"/>
    </source>
</evidence>
<evidence type="ECO:0000256" key="2">
    <source>
        <dbReference type="ARBA" id="ARBA00022729"/>
    </source>
</evidence>
<dbReference type="InterPro" id="IPR000297">
    <property type="entry name" value="PPIase_PpiC"/>
</dbReference>
<evidence type="ECO:0000256" key="5">
    <source>
        <dbReference type="ARBA" id="ARBA00023186"/>
    </source>
</evidence>
<feature type="region of interest" description="Disordered" evidence="10">
    <location>
        <begin position="425"/>
        <end position="446"/>
    </location>
</feature>
<keyword evidence="2" id="KW-0732">Signal</keyword>
<dbReference type="GO" id="GO:0016853">
    <property type="term" value="F:isomerase activity"/>
    <property type="evidence" value="ECO:0007669"/>
    <property type="project" value="UniProtKB-KW"/>
</dbReference>
<dbReference type="Pfam" id="PF00639">
    <property type="entry name" value="Rotamase"/>
    <property type="match status" value="1"/>
</dbReference>
<dbReference type="SUPFAM" id="SSF109998">
    <property type="entry name" value="Triger factor/SurA peptide-binding domain-like"/>
    <property type="match status" value="1"/>
</dbReference>
<dbReference type="PANTHER" id="PTHR47637:SF1">
    <property type="entry name" value="CHAPERONE SURA"/>
    <property type="match status" value="1"/>
</dbReference>
<keyword evidence="13" id="KW-1185">Reference proteome</keyword>
<dbReference type="Gene3D" id="3.10.50.40">
    <property type="match status" value="1"/>
</dbReference>
<gene>
    <name evidence="12" type="ORF">NUTIK01_17810</name>
</gene>
<dbReference type="SUPFAM" id="SSF54534">
    <property type="entry name" value="FKBP-like"/>
    <property type="match status" value="2"/>
</dbReference>
<keyword evidence="3" id="KW-0574">Periplasm</keyword>
<keyword evidence="6 9" id="KW-0413">Isomerase</keyword>
<evidence type="ECO:0000256" key="8">
    <source>
        <dbReference type="ARBA" id="ARBA00031484"/>
    </source>
</evidence>
<accession>A0ABQ6P9B6</accession>
<protein>
    <recommendedName>
        <fullName evidence="1">Parvulin-like PPIase</fullName>
    </recommendedName>
    <alternativeName>
        <fullName evidence="7">Peptidyl-prolyl cis-trans isomerase plp</fullName>
    </alternativeName>
    <alternativeName>
        <fullName evidence="8">Rotamase plp</fullName>
    </alternativeName>
</protein>
<dbReference type="Pfam" id="PF09312">
    <property type="entry name" value="SurA_N"/>
    <property type="match status" value="1"/>
</dbReference>
<evidence type="ECO:0000256" key="7">
    <source>
        <dbReference type="ARBA" id="ARBA00030642"/>
    </source>
</evidence>
<dbReference type="PROSITE" id="PS50198">
    <property type="entry name" value="PPIC_PPIASE_2"/>
    <property type="match status" value="1"/>
</dbReference>
<organism evidence="12 13">
    <name type="scientific">Novosphingobium pituita</name>
    <dbReference type="NCBI Taxonomy" id="3056842"/>
    <lineage>
        <taxon>Bacteria</taxon>
        <taxon>Pseudomonadati</taxon>
        <taxon>Pseudomonadota</taxon>
        <taxon>Alphaproteobacteria</taxon>
        <taxon>Sphingomonadales</taxon>
        <taxon>Sphingomonadaceae</taxon>
        <taxon>Novosphingobium</taxon>
    </lineage>
</organism>
<dbReference type="InterPro" id="IPR015391">
    <property type="entry name" value="SurA_N"/>
</dbReference>
<feature type="compositionally biased region" description="Polar residues" evidence="10">
    <location>
        <begin position="428"/>
        <end position="439"/>
    </location>
</feature>
<name>A0ABQ6P9B6_9SPHN</name>
<keyword evidence="4 9" id="KW-0697">Rotamase</keyword>
<evidence type="ECO:0000256" key="10">
    <source>
        <dbReference type="SAM" id="MobiDB-lite"/>
    </source>
</evidence>
<feature type="domain" description="PpiC" evidence="11">
    <location>
        <begin position="216"/>
        <end position="313"/>
    </location>
</feature>
<dbReference type="Gene3D" id="1.10.4030.10">
    <property type="entry name" value="Porin chaperone SurA, peptide-binding domain"/>
    <property type="match status" value="1"/>
</dbReference>
<dbReference type="EMBL" id="BTFW01000001">
    <property type="protein sequence ID" value="GMM61004.1"/>
    <property type="molecule type" value="Genomic_DNA"/>
</dbReference>
<proteinExistence type="predicted"/>
<evidence type="ECO:0000256" key="3">
    <source>
        <dbReference type="ARBA" id="ARBA00022764"/>
    </source>
</evidence>
<dbReference type="Proteomes" id="UP001187221">
    <property type="component" value="Unassembled WGS sequence"/>
</dbReference>
<dbReference type="InterPro" id="IPR050280">
    <property type="entry name" value="OMP_Chaperone_SurA"/>
</dbReference>
<dbReference type="InterPro" id="IPR027304">
    <property type="entry name" value="Trigger_fact/SurA_dom_sf"/>
</dbReference>
<evidence type="ECO:0000256" key="6">
    <source>
        <dbReference type="ARBA" id="ARBA00023235"/>
    </source>
</evidence>
<evidence type="ECO:0000256" key="9">
    <source>
        <dbReference type="PROSITE-ProRule" id="PRU00278"/>
    </source>
</evidence>
<reference evidence="12 13" key="1">
    <citation type="submission" date="2023-06" db="EMBL/GenBank/DDBJ databases">
        <title>Draft genome sequence of Novosphingobium sp. strain IK01.</title>
        <authorList>
            <person name="Hatamoto M."/>
            <person name="Ikarashi T."/>
            <person name="Yamaguchi T."/>
        </authorList>
    </citation>
    <scope>NUCLEOTIDE SEQUENCE [LARGE SCALE GENOMIC DNA]</scope>
    <source>
        <strain evidence="12 13">IK01</strain>
    </source>
</reference>
<evidence type="ECO:0000256" key="1">
    <source>
        <dbReference type="ARBA" id="ARBA00018370"/>
    </source>
</evidence>
<evidence type="ECO:0000259" key="11">
    <source>
        <dbReference type="PROSITE" id="PS50198"/>
    </source>
</evidence>
<evidence type="ECO:0000313" key="12">
    <source>
        <dbReference type="EMBL" id="GMM61004.1"/>
    </source>
</evidence>
<dbReference type="RefSeq" id="WP_317974730.1">
    <property type="nucleotide sequence ID" value="NZ_BTFW01000001.1"/>
</dbReference>
<dbReference type="PANTHER" id="PTHR47637">
    <property type="entry name" value="CHAPERONE SURA"/>
    <property type="match status" value="1"/>
</dbReference>
<evidence type="ECO:0000256" key="4">
    <source>
        <dbReference type="ARBA" id="ARBA00023110"/>
    </source>
</evidence>
<comment type="caution">
    <text evidence="12">The sequence shown here is derived from an EMBL/GenBank/DDBJ whole genome shotgun (WGS) entry which is preliminary data.</text>
</comment>
<dbReference type="InterPro" id="IPR046357">
    <property type="entry name" value="PPIase_dom_sf"/>
</dbReference>
<keyword evidence="5" id="KW-0143">Chaperone</keyword>
<sequence length="465" mass="50442">MKSITRLPHSRLRTLVGRGALSLGLMASAVSPVAGSIAMAQEQQPQPAANASGQLNIPANVQIFGKSDPNMRRATAIVNGEILTGTDIDQRLALIINANGGKVSAEEQERLRLQVLRNLIDETLEIQEAKSAGIEVDSDEVDQTYERVAKQNFGQDPSALDKYLTSIGSSAASLKRQIRGELSWQRLLRRNVQPYINISDGEVREMIERLKASKGTEEYRLGEIYLSANDTNRSQVLANANQIVEQLKKGGSFVAYARQYSEASTAAVGGDLGWIRLAQLPTDLANVAASMQPSQLAGPVEIPGGYSILYMIDKRQVLTADPRDAILSLKQISLTFPKGIAEKDAAAKASSFASAVKAIHGCGEVEAMATQLGASVVTNDQVKARDLPGALQDTMLKLSVGEATPPFGSIEDGVRVLMLCGRDDPKTSNEPSFEEMQSQMEDDRVNKRAQSYLRDLRRDAVIEYN</sequence>